<name>A0A512HQJ9_9ACTN</name>
<evidence type="ECO:0000313" key="3">
    <source>
        <dbReference type="Proteomes" id="UP000321769"/>
    </source>
</evidence>
<keyword evidence="3" id="KW-1185">Reference proteome</keyword>
<dbReference type="RefSeq" id="WP_146825097.1">
    <property type="nucleotide sequence ID" value="NZ_BAAAYQ010000001.1"/>
</dbReference>
<dbReference type="EMBL" id="BJZQ01000001">
    <property type="protein sequence ID" value="GEO87733.1"/>
    <property type="molecule type" value="Genomic_DNA"/>
</dbReference>
<keyword evidence="1" id="KW-0472">Membrane</keyword>
<feature type="transmembrane region" description="Helical" evidence="1">
    <location>
        <begin position="336"/>
        <end position="357"/>
    </location>
</feature>
<organism evidence="2 3">
    <name type="scientific">Aeromicrobium flavum</name>
    <dbReference type="NCBI Taxonomy" id="416568"/>
    <lineage>
        <taxon>Bacteria</taxon>
        <taxon>Bacillati</taxon>
        <taxon>Actinomycetota</taxon>
        <taxon>Actinomycetes</taxon>
        <taxon>Propionibacteriales</taxon>
        <taxon>Nocardioidaceae</taxon>
        <taxon>Aeromicrobium</taxon>
    </lineage>
</organism>
<feature type="transmembrane region" description="Helical" evidence="1">
    <location>
        <begin position="389"/>
        <end position="407"/>
    </location>
</feature>
<sequence length="435" mass="46932">MGEVRGVLRDAIAVVWNGFRLVGAHWPVLATVFLLGAAGRYGFLWLAVVLSKDHSTLAGLIVPLAPLATLVSIIVMLLVVSRSLTALSPDTSEPSPGTEPRSDGWLGVLAGALLPFLTVYAAQGLLKADVRAYVNEATYDELYGNAGVFYGESANIDRTAIATGWLLVAIVVIALVLRFLFDRFNLPARSRPLAFGAAYVETLWIVTLGVTFTRFQDRIWQWITERRFVQWVQDRWADLLDVLGPVGDPVATVVGWIGTFIDNADDVVLVPLAWLTVAAVVFGGSIVPPPPKGSSRFSRARPIAAVGARTPAVVKRWAGEATSGFRSRFSGLRDGFRVLALGGLVPMVMFCLVFVIADQANALVSEAGRFLLGPRSRDTALAFSPWEDIIASALEYVILAGLLAAAIERILTNQRRWAQEAAERQSAEASTGSST</sequence>
<dbReference type="AlphaFoldDB" id="A0A512HQJ9"/>
<accession>A0A512HQJ9</accession>
<keyword evidence="1" id="KW-1133">Transmembrane helix</keyword>
<feature type="transmembrane region" description="Helical" evidence="1">
    <location>
        <begin position="57"/>
        <end position="84"/>
    </location>
</feature>
<proteinExistence type="predicted"/>
<reference evidence="2 3" key="1">
    <citation type="submission" date="2019-07" db="EMBL/GenBank/DDBJ databases">
        <title>Whole genome shotgun sequence of Aeromicrobium flavum NBRC 107625.</title>
        <authorList>
            <person name="Hosoyama A."/>
            <person name="Uohara A."/>
            <person name="Ohji S."/>
            <person name="Ichikawa N."/>
        </authorList>
    </citation>
    <scope>NUCLEOTIDE SEQUENCE [LARGE SCALE GENOMIC DNA]</scope>
    <source>
        <strain evidence="2 3">NBRC 107625</strain>
    </source>
</reference>
<feature type="transmembrane region" description="Helical" evidence="1">
    <location>
        <begin position="104"/>
        <end position="122"/>
    </location>
</feature>
<feature type="transmembrane region" description="Helical" evidence="1">
    <location>
        <begin position="193"/>
        <end position="215"/>
    </location>
</feature>
<evidence type="ECO:0000313" key="2">
    <source>
        <dbReference type="EMBL" id="GEO87733.1"/>
    </source>
</evidence>
<feature type="transmembrane region" description="Helical" evidence="1">
    <location>
        <begin position="26"/>
        <end position="50"/>
    </location>
</feature>
<dbReference type="Proteomes" id="UP000321769">
    <property type="component" value="Unassembled WGS sequence"/>
</dbReference>
<gene>
    <name evidence="2" type="ORF">AFL01nite_00600</name>
</gene>
<evidence type="ECO:0000256" key="1">
    <source>
        <dbReference type="SAM" id="Phobius"/>
    </source>
</evidence>
<dbReference type="OrthoDB" id="3322395at2"/>
<comment type="caution">
    <text evidence="2">The sequence shown here is derived from an EMBL/GenBank/DDBJ whole genome shotgun (WGS) entry which is preliminary data.</text>
</comment>
<protein>
    <submittedName>
        <fullName evidence="2">Uncharacterized protein</fullName>
    </submittedName>
</protein>
<feature type="transmembrane region" description="Helical" evidence="1">
    <location>
        <begin position="267"/>
        <end position="287"/>
    </location>
</feature>
<feature type="transmembrane region" description="Helical" evidence="1">
    <location>
        <begin position="160"/>
        <end position="181"/>
    </location>
</feature>
<keyword evidence="1" id="KW-0812">Transmembrane</keyword>